<dbReference type="RefSeq" id="WP_119547000.1">
    <property type="nucleotide sequence ID" value="NZ_QXIR01000013.1"/>
</dbReference>
<reference evidence="4 5" key="1">
    <citation type="submission" date="2018-09" db="EMBL/GenBank/DDBJ databases">
        <title>Bacillus saliacetes sp. nov., isolated from Thai shrimp paste (Ka-pi).</title>
        <authorList>
            <person name="Daroonpunt R."/>
            <person name="Tanasupawat S."/>
            <person name="Yiamsombut S."/>
        </authorList>
    </citation>
    <scope>NUCLEOTIDE SEQUENCE [LARGE SCALE GENOMIC DNA]</scope>
    <source>
        <strain evidence="4 5">SKP7-4</strain>
    </source>
</reference>
<protein>
    <submittedName>
        <fullName evidence="4">SpoIIIAH-like family protein</fullName>
    </submittedName>
</protein>
<evidence type="ECO:0000256" key="3">
    <source>
        <dbReference type="SAM" id="Phobius"/>
    </source>
</evidence>
<evidence type="ECO:0000256" key="2">
    <source>
        <dbReference type="SAM" id="MobiDB-lite"/>
    </source>
</evidence>
<dbReference type="Gene3D" id="1.10.287.4300">
    <property type="entry name" value="Stage III sporulation protein AH-like"/>
    <property type="match status" value="1"/>
</dbReference>
<feature type="transmembrane region" description="Helical" evidence="3">
    <location>
        <begin position="7"/>
        <end position="25"/>
    </location>
</feature>
<dbReference type="AlphaFoldDB" id="A0A3A1QYB3"/>
<accession>A0A3A1QYB3</accession>
<evidence type="ECO:0000256" key="1">
    <source>
        <dbReference type="SAM" id="Coils"/>
    </source>
</evidence>
<dbReference type="OrthoDB" id="2939102at2"/>
<dbReference type="Proteomes" id="UP000265801">
    <property type="component" value="Unassembled WGS sequence"/>
</dbReference>
<dbReference type="InterPro" id="IPR024232">
    <property type="entry name" value="SpoIIIAH"/>
</dbReference>
<keyword evidence="3" id="KW-1133">Transmembrane helix</keyword>
<keyword evidence="1" id="KW-0175">Coiled coil</keyword>
<evidence type="ECO:0000313" key="4">
    <source>
        <dbReference type="EMBL" id="RIW33642.1"/>
    </source>
</evidence>
<dbReference type="InterPro" id="IPR038503">
    <property type="entry name" value="SpoIIIAH_sf"/>
</dbReference>
<comment type="caution">
    <text evidence="4">The sequence shown here is derived from an EMBL/GenBank/DDBJ whole genome shotgun (WGS) entry which is preliminary data.</text>
</comment>
<organism evidence="4 5">
    <name type="scientific">Bacillus salacetis</name>
    <dbReference type="NCBI Taxonomy" id="2315464"/>
    <lineage>
        <taxon>Bacteria</taxon>
        <taxon>Bacillati</taxon>
        <taxon>Bacillota</taxon>
        <taxon>Bacilli</taxon>
        <taxon>Bacillales</taxon>
        <taxon>Bacillaceae</taxon>
        <taxon>Bacillus</taxon>
    </lineage>
</organism>
<dbReference type="Pfam" id="PF12685">
    <property type="entry name" value="SpoIIIAH"/>
    <property type="match status" value="1"/>
</dbReference>
<proteinExistence type="predicted"/>
<sequence>MLLKKQTVWLLTMLSLVIVLSVYYITSPSQQAADMANVDENSPAQGEEASKETSKGEETAADGEVDIVTEAAGDEVFETLRMEFLDQRSKSREDLETKLASADLSIEEKNEAIEQMDQLKELATTETVLETMIKTMGYEDALVRADGEQVRVTVKAKEHSTAEANKIIRLVTDEIGSMQKVAVQFQPAN</sequence>
<keyword evidence="3" id="KW-0812">Transmembrane</keyword>
<feature type="coiled-coil region" evidence="1">
    <location>
        <begin position="92"/>
        <end position="126"/>
    </location>
</feature>
<feature type="region of interest" description="Disordered" evidence="2">
    <location>
        <begin position="35"/>
        <end position="62"/>
    </location>
</feature>
<dbReference type="EMBL" id="QXIR01000013">
    <property type="protein sequence ID" value="RIW33642.1"/>
    <property type="molecule type" value="Genomic_DNA"/>
</dbReference>
<feature type="compositionally biased region" description="Basic and acidic residues" evidence="2">
    <location>
        <begin position="48"/>
        <end position="58"/>
    </location>
</feature>
<name>A0A3A1QYB3_9BACI</name>
<evidence type="ECO:0000313" key="5">
    <source>
        <dbReference type="Proteomes" id="UP000265801"/>
    </source>
</evidence>
<keyword evidence="5" id="KW-1185">Reference proteome</keyword>
<keyword evidence="3" id="KW-0472">Membrane</keyword>
<gene>
    <name evidence="4" type="ORF">D3H55_11230</name>
</gene>